<dbReference type="InterPro" id="IPR033332">
    <property type="entry name" value="BTG"/>
</dbReference>
<dbReference type="AlphaFoldDB" id="A0A2B4SY48"/>
<dbReference type="GO" id="GO:0005634">
    <property type="term" value="C:nucleus"/>
    <property type="evidence" value="ECO:0007669"/>
    <property type="project" value="TreeGrafter"/>
</dbReference>
<comment type="caution">
    <text evidence="3">The sequence shown here is derived from an EMBL/GenBank/DDBJ whole genome shotgun (WGS) entry which is preliminary data.</text>
</comment>
<dbReference type="SMART" id="SM00099">
    <property type="entry name" value="btg1"/>
    <property type="match status" value="1"/>
</dbReference>
<comment type="similarity">
    <text evidence="1">Belongs to the BTG family.</text>
</comment>
<dbReference type="Proteomes" id="UP000225706">
    <property type="component" value="Unassembled WGS sequence"/>
</dbReference>
<dbReference type="STRING" id="50429.A0A2B4SY48"/>
<evidence type="ECO:0000313" key="4">
    <source>
        <dbReference type="Proteomes" id="UP000225706"/>
    </source>
</evidence>
<dbReference type="Pfam" id="PF07742">
    <property type="entry name" value="BTG"/>
    <property type="match status" value="1"/>
</dbReference>
<evidence type="ECO:0000313" key="3">
    <source>
        <dbReference type="EMBL" id="PFX34033.1"/>
    </source>
</evidence>
<accession>A0A2B4SY48</accession>
<keyword evidence="4" id="KW-1185">Reference proteome</keyword>
<name>A0A2B4SY48_STYPI</name>
<proteinExistence type="inferred from homology"/>
<dbReference type="PANTHER" id="PTHR22978">
    <property type="entry name" value="B-CELL TRANSLOCATION GENE"/>
    <property type="match status" value="1"/>
</dbReference>
<sequence>MKEEVCSAIKFLSEVLSRNSKVNQEKILKFKDTLEQLIIARFENHWHPNKPLKGNAFRCINIDELTGIDPVLLTATKASAISPSVLLELFPGGLALWIDPGEVSCRIGKGSICPIYCKNPQQQQLQPQQQFTNHSQRHLQSLYFNSDYRQCSQFSYKQTLFTRKVNNKENFDRYHWVSKDYSKRPTEVF</sequence>
<evidence type="ECO:0000256" key="1">
    <source>
        <dbReference type="ARBA" id="ARBA00007989"/>
    </source>
</evidence>
<dbReference type="OrthoDB" id="19928at2759"/>
<dbReference type="PANTHER" id="PTHR22978:SF22">
    <property type="entry name" value="BTG FAMILY PROTEIN"/>
    <property type="match status" value="1"/>
</dbReference>
<dbReference type="EMBL" id="LSMT01000007">
    <property type="protein sequence ID" value="PFX34033.1"/>
    <property type="molecule type" value="Genomic_DNA"/>
</dbReference>
<dbReference type="InterPro" id="IPR002087">
    <property type="entry name" value="Anti_prolifrtn"/>
</dbReference>
<feature type="domain" description="Anti-proliferative protein" evidence="2">
    <location>
        <begin position="1"/>
        <end position="110"/>
    </location>
</feature>
<dbReference type="SUPFAM" id="SSF160696">
    <property type="entry name" value="BTG domain-like"/>
    <property type="match status" value="1"/>
</dbReference>
<organism evidence="3 4">
    <name type="scientific">Stylophora pistillata</name>
    <name type="common">Smooth cauliflower coral</name>
    <dbReference type="NCBI Taxonomy" id="50429"/>
    <lineage>
        <taxon>Eukaryota</taxon>
        <taxon>Metazoa</taxon>
        <taxon>Cnidaria</taxon>
        <taxon>Anthozoa</taxon>
        <taxon>Hexacorallia</taxon>
        <taxon>Scleractinia</taxon>
        <taxon>Astrocoeniina</taxon>
        <taxon>Pocilloporidae</taxon>
        <taxon>Stylophora</taxon>
    </lineage>
</organism>
<dbReference type="InterPro" id="IPR036054">
    <property type="entry name" value="BTG-like_sf"/>
</dbReference>
<gene>
    <name evidence="3" type="primary">BTG1</name>
    <name evidence="3" type="ORF">AWC38_SpisGene1058</name>
</gene>
<protein>
    <submittedName>
        <fullName evidence="3">Protein BTG1</fullName>
    </submittedName>
</protein>
<dbReference type="PRINTS" id="PR00310">
    <property type="entry name" value="ANTIPRLFBTG1"/>
</dbReference>
<reference evidence="4" key="1">
    <citation type="journal article" date="2017" name="bioRxiv">
        <title>Comparative analysis of the genomes of Stylophora pistillata and Acropora digitifera provides evidence for extensive differences between species of corals.</title>
        <authorList>
            <person name="Voolstra C.R."/>
            <person name="Li Y."/>
            <person name="Liew Y.J."/>
            <person name="Baumgarten S."/>
            <person name="Zoccola D."/>
            <person name="Flot J.-F."/>
            <person name="Tambutte S."/>
            <person name="Allemand D."/>
            <person name="Aranda M."/>
        </authorList>
    </citation>
    <scope>NUCLEOTIDE SEQUENCE [LARGE SCALE GENOMIC DNA]</scope>
</reference>
<evidence type="ECO:0000259" key="2">
    <source>
        <dbReference type="SMART" id="SM00099"/>
    </source>
</evidence>
<dbReference type="Gene3D" id="3.90.640.90">
    <property type="entry name" value="Anti-proliferative protein, N-terminal domain"/>
    <property type="match status" value="1"/>
</dbReference>
<dbReference type="GO" id="GO:0005737">
    <property type="term" value="C:cytoplasm"/>
    <property type="evidence" value="ECO:0007669"/>
    <property type="project" value="TreeGrafter"/>
</dbReference>